<feature type="region of interest" description="Disordered" evidence="1">
    <location>
        <begin position="85"/>
        <end position="116"/>
    </location>
</feature>
<feature type="compositionally biased region" description="Acidic residues" evidence="1">
    <location>
        <begin position="93"/>
        <end position="106"/>
    </location>
</feature>
<reference evidence="2" key="1">
    <citation type="submission" date="2023-03" db="EMBL/GenBank/DDBJ databases">
        <title>Massive genome expansion in bonnet fungi (Mycena s.s.) driven by repeated elements and novel gene families across ecological guilds.</title>
        <authorList>
            <consortium name="Lawrence Berkeley National Laboratory"/>
            <person name="Harder C.B."/>
            <person name="Miyauchi S."/>
            <person name="Viragh M."/>
            <person name="Kuo A."/>
            <person name="Thoen E."/>
            <person name="Andreopoulos B."/>
            <person name="Lu D."/>
            <person name="Skrede I."/>
            <person name="Drula E."/>
            <person name="Henrissat B."/>
            <person name="Morin E."/>
            <person name="Kohler A."/>
            <person name="Barry K."/>
            <person name="LaButti K."/>
            <person name="Morin E."/>
            <person name="Salamov A."/>
            <person name="Lipzen A."/>
            <person name="Mereny Z."/>
            <person name="Hegedus B."/>
            <person name="Baldrian P."/>
            <person name="Stursova M."/>
            <person name="Weitz H."/>
            <person name="Taylor A."/>
            <person name="Grigoriev I.V."/>
            <person name="Nagy L.G."/>
            <person name="Martin F."/>
            <person name="Kauserud H."/>
        </authorList>
    </citation>
    <scope>NUCLEOTIDE SEQUENCE</scope>
    <source>
        <strain evidence="2">CBHHK182m</strain>
    </source>
</reference>
<evidence type="ECO:0000256" key="1">
    <source>
        <dbReference type="SAM" id="MobiDB-lite"/>
    </source>
</evidence>
<comment type="caution">
    <text evidence="2">The sequence shown here is derived from an EMBL/GenBank/DDBJ whole genome shotgun (WGS) entry which is preliminary data.</text>
</comment>
<name>A0AAD7HJM8_9AGAR</name>
<accession>A0AAD7HJM8</accession>
<organism evidence="2 3">
    <name type="scientific">Mycena metata</name>
    <dbReference type="NCBI Taxonomy" id="1033252"/>
    <lineage>
        <taxon>Eukaryota</taxon>
        <taxon>Fungi</taxon>
        <taxon>Dikarya</taxon>
        <taxon>Basidiomycota</taxon>
        <taxon>Agaricomycotina</taxon>
        <taxon>Agaricomycetes</taxon>
        <taxon>Agaricomycetidae</taxon>
        <taxon>Agaricales</taxon>
        <taxon>Marasmiineae</taxon>
        <taxon>Mycenaceae</taxon>
        <taxon>Mycena</taxon>
    </lineage>
</organism>
<proteinExistence type="predicted"/>
<dbReference type="Proteomes" id="UP001215598">
    <property type="component" value="Unassembled WGS sequence"/>
</dbReference>
<dbReference type="EMBL" id="JARKIB010000226">
    <property type="protein sequence ID" value="KAJ7721788.1"/>
    <property type="molecule type" value="Genomic_DNA"/>
</dbReference>
<gene>
    <name evidence="2" type="ORF">B0H16DRAFT_1738072</name>
</gene>
<protein>
    <submittedName>
        <fullName evidence="2">Uncharacterized protein</fullName>
    </submittedName>
</protein>
<dbReference type="AlphaFoldDB" id="A0AAD7HJM8"/>
<feature type="region of interest" description="Disordered" evidence="1">
    <location>
        <begin position="156"/>
        <end position="180"/>
    </location>
</feature>
<sequence>MHRHQPKTNDIPPRQRLLLKLQKLLLAPRQYTPRITRRADRRLHERAEVPAAAEHGLNGEAAGGAELLGPLLVDLGLEVEGAALVGDVPRDDEQAEGDSEEEGVDGEEGRLFSNTPGYPIRLTNRANAAASVMRAASGVLATRRMRAFSSRERVEYERKQGVGGGGNVGDEQDDLEGRPAGFAASGSFELLVELQASSFMNGSKK</sequence>
<evidence type="ECO:0000313" key="3">
    <source>
        <dbReference type="Proteomes" id="UP001215598"/>
    </source>
</evidence>
<keyword evidence="3" id="KW-1185">Reference proteome</keyword>
<evidence type="ECO:0000313" key="2">
    <source>
        <dbReference type="EMBL" id="KAJ7721788.1"/>
    </source>
</evidence>